<dbReference type="Gene3D" id="2.70.170.10">
    <property type="entry name" value="Neurotransmitter-gated ion-channel ligand-binding domain"/>
    <property type="match status" value="1"/>
</dbReference>
<evidence type="ECO:0000313" key="2">
    <source>
        <dbReference type="EMBL" id="MEQ2316933.1"/>
    </source>
</evidence>
<protein>
    <recommendedName>
        <fullName evidence="1">Neurotransmitter-gated ion-channel ligand-binding domain-containing protein</fullName>
    </recommendedName>
</protein>
<feature type="non-terminal residue" evidence="2">
    <location>
        <position position="1"/>
    </location>
</feature>
<name>A0ABV1AEC8_9TELE</name>
<dbReference type="InterPro" id="IPR006202">
    <property type="entry name" value="Neur_chan_lig-bd"/>
</dbReference>
<accession>A0ABV1AEC8</accession>
<proteinExistence type="predicted"/>
<feature type="domain" description="Neurotransmitter-gated ion-channel ligand-binding" evidence="1">
    <location>
        <begin position="12"/>
        <end position="51"/>
    </location>
</feature>
<evidence type="ECO:0000313" key="3">
    <source>
        <dbReference type="Proteomes" id="UP001469553"/>
    </source>
</evidence>
<feature type="non-terminal residue" evidence="2">
    <location>
        <position position="51"/>
    </location>
</feature>
<organism evidence="2 3">
    <name type="scientific">Ameca splendens</name>
    <dbReference type="NCBI Taxonomy" id="208324"/>
    <lineage>
        <taxon>Eukaryota</taxon>
        <taxon>Metazoa</taxon>
        <taxon>Chordata</taxon>
        <taxon>Craniata</taxon>
        <taxon>Vertebrata</taxon>
        <taxon>Euteleostomi</taxon>
        <taxon>Actinopterygii</taxon>
        <taxon>Neopterygii</taxon>
        <taxon>Teleostei</taxon>
        <taxon>Neoteleostei</taxon>
        <taxon>Acanthomorphata</taxon>
        <taxon>Ovalentaria</taxon>
        <taxon>Atherinomorphae</taxon>
        <taxon>Cyprinodontiformes</taxon>
        <taxon>Goodeidae</taxon>
        <taxon>Ameca</taxon>
    </lineage>
</organism>
<dbReference type="Pfam" id="PF02931">
    <property type="entry name" value="Neur_chan_LBD"/>
    <property type="match status" value="1"/>
</dbReference>
<dbReference type="EMBL" id="JAHRIP010091014">
    <property type="protein sequence ID" value="MEQ2316933.1"/>
    <property type="molecule type" value="Genomic_DNA"/>
</dbReference>
<dbReference type="SUPFAM" id="SSF63712">
    <property type="entry name" value="Nicotinic receptor ligand binding domain-like"/>
    <property type="match status" value="1"/>
</dbReference>
<keyword evidence="3" id="KW-1185">Reference proteome</keyword>
<evidence type="ECO:0000259" key="1">
    <source>
        <dbReference type="Pfam" id="PF02931"/>
    </source>
</evidence>
<dbReference type="InterPro" id="IPR036734">
    <property type="entry name" value="Neur_chan_lig-bd_sf"/>
</dbReference>
<reference evidence="2 3" key="1">
    <citation type="submission" date="2021-06" db="EMBL/GenBank/DDBJ databases">
        <authorList>
            <person name="Palmer J.M."/>
        </authorList>
    </citation>
    <scope>NUCLEOTIDE SEQUENCE [LARGE SCALE GENOMIC DNA]</scope>
    <source>
        <strain evidence="2 3">AS_MEX2019</strain>
        <tissue evidence="2">Muscle</tissue>
    </source>
</reference>
<sequence length="51" mass="5867">DLGFSCMVCNEESELISDLFKRYNKNIRPAVHPEDKVQVMIKLTLTNLISL</sequence>
<gene>
    <name evidence="2" type="ORF">AMECASPLE_037507</name>
</gene>
<dbReference type="Proteomes" id="UP001469553">
    <property type="component" value="Unassembled WGS sequence"/>
</dbReference>
<comment type="caution">
    <text evidence="2">The sequence shown here is derived from an EMBL/GenBank/DDBJ whole genome shotgun (WGS) entry which is preliminary data.</text>
</comment>